<evidence type="ECO:0000259" key="2">
    <source>
        <dbReference type="PROSITE" id="PS50076"/>
    </source>
</evidence>
<evidence type="ECO:0000313" key="3">
    <source>
        <dbReference type="EMBL" id="KZM92616.1"/>
    </source>
</evidence>
<reference evidence="3" key="1">
    <citation type="journal article" date="2016" name="Nat. Genet.">
        <title>A high-quality carrot genome assembly provides new insights into carotenoid accumulation and asterid genome evolution.</title>
        <authorList>
            <person name="Iorizzo M."/>
            <person name="Ellison S."/>
            <person name="Senalik D."/>
            <person name="Zeng P."/>
            <person name="Satapoomin P."/>
            <person name="Huang J."/>
            <person name="Bowman M."/>
            <person name="Iovene M."/>
            <person name="Sanseverino W."/>
            <person name="Cavagnaro P."/>
            <person name="Yildiz M."/>
            <person name="Macko-Podgorni A."/>
            <person name="Moranska E."/>
            <person name="Grzebelus E."/>
            <person name="Grzebelus D."/>
            <person name="Ashrafi H."/>
            <person name="Zheng Z."/>
            <person name="Cheng S."/>
            <person name="Spooner D."/>
            <person name="Van Deynze A."/>
            <person name="Simon P."/>
        </authorList>
    </citation>
    <scope>NUCLEOTIDE SEQUENCE [LARGE SCALE GENOMIC DNA]</scope>
    <source>
        <tissue evidence="3">Leaf</tissue>
    </source>
</reference>
<organism evidence="3">
    <name type="scientific">Daucus carota subsp. sativus</name>
    <name type="common">Carrot</name>
    <dbReference type="NCBI Taxonomy" id="79200"/>
    <lineage>
        <taxon>Eukaryota</taxon>
        <taxon>Viridiplantae</taxon>
        <taxon>Streptophyta</taxon>
        <taxon>Embryophyta</taxon>
        <taxon>Tracheophyta</taxon>
        <taxon>Spermatophyta</taxon>
        <taxon>Magnoliopsida</taxon>
        <taxon>eudicotyledons</taxon>
        <taxon>Gunneridae</taxon>
        <taxon>Pentapetalae</taxon>
        <taxon>asterids</taxon>
        <taxon>campanulids</taxon>
        <taxon>Apiales</taxon>
        <taxon>Apiaceae</taxon>
        <taxon>Apioideae</taxon>
        <taxon>Scandiceae</taxon>
        <taxon>Daucinae</taxon>
        <taxon>Daucus</taxon>
        <taxon>Daucus sect. Daucus</taxon>
    </lineage>
</organism>
<gene>
    <name evidence="3" type="ORF">DCAR_020019</name>
    <name evidence="4" type="ORF">DCAR_0626453</name>
</gene>
<dbReference type="SUPFAM" id="SSF46565">
    <property type="entry name" value="Chaperone J-domain"/>
    <property type="match status" value="1"/>
</dbReference>
<dbReference type="STRING" id="79200.A0A164X2Q8"/>
<feature type="domain" description="J" evidence="2">
    <location>
        <begin position="68"/>
        <end position="133"/>
    </location>
</feature>
<dbReference type="InterPro" id="IPR036869">
    <property type="entry name" value="J_dom_sf"/>
</dbReference>
<dbReference type="PANTHER" id="PTHR45496:SF1">
    <property type="entry name" value="CHAPERONE DNAJ-DOMAIN SUPERFAMILY PROTEIN"/>
    <property type="match status" value="1"/>
</dbReference>
<accession>A0A164X2Q8</accession>
<name>A0A164X2Q8_DAUCS</name>
<feature type="region of interest" description="Disordered" evidence="1">
    <location>
        <begin position="332"/>
        <end position="356"/>
    </location>
</feature>
<reference evidence="4" key="2">
    <citation type="submission" date="2022-03" db="EMBL/GenBank/DDBJ databases">
        <title>Draft title - Genomic analysis of global carrot germplasm unveils the trajectory of domestication and the origin of high carotenoid orange carrot.</title>
        <authorList>
            <person name="Iorizzo M."/>
            <person name="Ellison S."/>
            <person name="Senalik D."/>
            <person name="Macko-Podgorni A."/>
            <person name="Grzebelus D."/>
            <person name="Bostan H."/>
            <person name="Rolling W."/>
            <person name="Curaba J."/>
            <person name="Simon P."/>
        </authorList>
    </citation>
    <scope>NUCLEOTIDE SEQUENCE</scope>
    <source>
        <tissue evidence="4">Leaf</tissue>
    </source>
</reference>
<dbReference type="OrthoDB" id="10250354at2759"/>
<dbReference type="InterPro" id="IPR001623">
    <property type="entry name" value="DnaJ_domain"/>
</dbReference>
<dbReference type="AlphaFoldDB" id="A0A164X2Q8"/>
<dbReference type="Proteomes" id="UP000077755">
    <property type="component" value="Chromosome 6"/>
</dbReference>
<dbReference type="InterPro" id="IPR053052">
    <property type="entry name" value="Imprinting_Balance_Reg"/>
</dbReference>
<dbReference type="Gramene" id="KZM92616">
    <property type="protein sequence ID" value="KZM92616"/>
    <property type="gene ID" value="DCAR_020019"/>
</dbReference>
<dbReference type="PANTHER" id="PTHR45496">
    <property type="entry name" value="CHAPERONE DNAJ-DOMAIN SUPERFAMILY PROTEIN"/>
    <property type="match status" value="1"/>
</dbReference>
<dbReference type="KEGG" id="dcr:108226349"/>
<dbReference type="Gene3D" id="1.10.287.110">
    <property type="entry name" value="DnaJ domain"/>
    <property type="match status" value="1"/>
</dbReference>
<evidence type="ECO:0000313" key="4">
    <source>
        <dbReference type="EMBL" id="WOH07024.1"/>
    </source>
</evidence>
<evidence type="ECO:0000256" key="1">
    <source>
        <dbReference type="SAM" id="MobiDB-lite"/>
    </source>
</evidence>
<sequence length="398" mass="43102">MTDTERRSESQRLLSIAAKLLETRDLTGAKDFATSAQDSDPLLDGSDQILAISDVLIAADKKVNGNHDWYAILQLNSRCDDLVLLKKQYRKLAILLHPDKNRFAHCHDAFRLVSDAWDVVSDSSKKAGYDKAVFGDVAIKSNNKRKRFGNGNGNVNVDVEKSGVNFWTACPYCYNLHMYPRVYVDCCLKCSTCGRAIQAVEVSSMPSIVKGKDGFNCVWGCFPMGYAGGNGGKGGGGMEFPNWMPKMFPNVSGGGGFGDLNIPVVGKGGNVNMSGGGVGFGNLEVPKVGRGRKVNVSGRVGAESGKLNVSEVGKDKSMTRAPVNDVTAVQKLGTRKRGRPRKEDKSVNVAPVNDSAEGVVRTSYVPEDEYVTRAPVYDVTAVQNLGTRKRGRPRKNPK</sequence>
<proteinExistence type="predicted"/>
<dbReference type="SMART" id="SM00271">
    <property type="entry name" value="DnaJ"/>
    <property type="match status" value="1"/>
</dbReference>
<protein>
    <recommendedName>
        <fullName evidence="2">J domain-containing protein</fullName>
    </recommendedName>
</protein>
<dbReference type="PRINTS" id="PR00625">
    <property type="entry name" value="JDOMAIN"/>
</dbReference>
<dbReference type="EMBL" id="LNRQ01000006">
    <property type="protein sequence ID" value="KZM92616.1"/>
    <property type="molecule type" value="Genomic_DNA"/>
</dbReference>
<evidence type="ECO:0000313" key="5">
    <source>
        <dbReference type="Proteomes" id="UP000077755"/>
    </source>
</evidence>
<keyword evidence="5" id="KW-1185">Reference proteome</keyword>
<dbReference type="Pfam" id="PF00226">
    <property type="entry name" value="DnaJ"/>
    <property type="match status" value="1"/>
</dbReference>
<dbReference type="CDD" id="cd06257">
    <property type="entry name" value="DnaJ"/>
    <property type="match status" value="1"/>
</dbReference>
<dbReference type="PROSITE" id="PS50076">
    <property type="entry name" value="DNAJ_2"/>
    <property type="match status" value="1"/>
</dbReference>
<dbReference type="EMBL" id="CP093348">
    <property type="protein sequence ID" value="WOH07024.1"/>
    <property type="molecule type" value="Genomic_DNA"/>
</dbReference>